<dbReference type="AlphaFoldDB" id="A0A3N6M640"/>
<reference evidence="1 2" key="1">
    <citation type="submission" date="2018-10" db="EMBL/GenBank/DDBJ databases">
        <title>Natrarchaeobius chitinivorans gen. nov., sp. nov., and Natrarchaeobius haloalkaliphilus sp. nov., alkaliphilic, chitin-utilizing haloarchaea from hypersaline alkaline lakes.</title>
        <authorList>
            <person name="Sorokin D.Y."/>
            <person name="Elcheninov A.G."/>
            <person name="Kostrikina N.A."/>
            <person name="Bale N.J."/>
            <person name="Sinninghe Damste J.S."/>
            <person name="Khijniak T.V."/>
            <person name="Kublanov I.V."/>
            <person name="Toshchakov S.V."/>
        </authorList>
    </citation>
    <scope>NUCLEOTIDE SEQUENCE [LARGE SCALE GENOMIC DNA]</scope>
    <source>
        <strain evidence="1 2">AArcht4T</strain>
    </source>
</reference>
<dbReference type="SUPFAM" id="SSF53649">
    <property type="entry name" value="Alkaline phosphatase-like"/>
    <property type="match status" value="1"/>
</dbReference>
<sequence length="545" mass="61522">MNTLVIGLDGGEWDVVDPMIEDGRLPNLERLKETGVSGPLESITPPVSPPAWNSIQTGTNPGKHGIFDFSTFDEEYRRTSINASHRRSTPFWTVMNDHGTTTGLFKVPFTYPPGDVDGYLVSGFPTPNSIEDFVQPEALRGMIGSAENLFEDKSLYKGGNERKFKENLIEVAKYQTELFLELVDDHETEFAMTVYDGCDRIQHYFWKYLDESHPRYDPNSPHTDAIERYYETVDEGIGRIIEQTSNECDILVISDHGFGPLSYDIYIDEWLDDEGFLTRDAPDSPSRIATKTAAETLQFGWNVVGRAGLQDLVKSVLPASWFELGNSLQDNRHQTIIWDESETFFSTLSGQALFINLKGRFTEGTVTREEYEAVVERVRESLLSIQHPETDERLVETVARSDEVYSGWTVDDAPDLIVRTNPEYTLKNGHSEQLILPSKQYGQDRSGDHRTDGMFIASGPSFDCGTVQDASIMDIAPTLLHIHGCPIPKTIDGEVLQGAIAEEIKETMSIEYTNKYGETDGERREWNESEEEALEERLSNMGYLN</sequence>
<gene>
    <name evidence="1" type="ORF">EA473_07690</name>
</gene>
<dbReference type="InterPro" id="IPR002591">
    <property type="entry name" value="Phosphodiest/P_Trfase"/>
</dbReference>
<dbReference type="OrthoDB" id="198670at2157"/>
<organism evidence="1 2">
    <name type="scientific">Natrarchaeobius chitinivorans</name>
    <dbReference type="NCBI Taxonomy" id="1679083"/>
    <lineage>
        <taxon>Archaea</taxon>
        <taxon>Methanobacteriati</taxon>
        <taxon>Methanobacteriota</taxon>
        <taxon>Stenosarchaea group</taxon>
        <taxon>Halobacteria</taxon>
        <taxon>Halobacteriales</taxon>
        <taxon>Natrialbaceae</taxon>
        <taxon>Natrarchaeobius</taxon>
    </lineage>
</organism>
<evidence type="ECO:0000313" key="1">
    <source>
        <dbReference type="EMBL" id="RQG96044.1"/>
    </source>
</evidence>
<dbReference type="Pfam" id="PF01663">
    <property type="entry name" value="Phosphodiest"/>
    <property type="match status" value="1"/>
</dbReference>
<dbReference type="PANTHER" id="PTHR10151">
    <property type="entry name" value="ECTONUCLEOTIDE PYROPHOSPHATASE/PHOSPHODIESTERASE"/>
    <property type="match status" value="1"/>
</dbReference>
<evidence type="ECO:0000313" key="2">
    <source>
        <dbReference type="Proteomes" id="UP000282323"/>
    </source>
</evidence>
<dbReference type="Proteomes" id="UP000282323">
    <property type="component" value="Unassembled WGS sequence"/>
</dbReference>
<dbReference type="PANTHER" id="PTHR10151:SF120">
    <property type="entry name" value="BIS(5'-ADENOSYL)-TRIPHOSPHATASE"/>
    <property type="match status" value="1"/>
</dbReference>
<dbReference type="RefSeq" id="WP_124195042.1">
    <property type="nucleotide sequence ID" value="NZ_REGA01000004.1"/>
</dbReference>
<protein>
    <submittedName>
        <fullName evidence="1">Nucleotide pyrophosphatase</fullName>
    </submittedName>
</protein>
<dbReference type="InterPro" id="IPR017850">
    <property type="entry name" value="Alkaline_phosphatase_core_sf"/>
</dbReference>
<proteinExistence type="predicted"/>
<name>A0A3N6M640_NATCH</name>
<dbReference type="GO" id="GO:0016787">
    <property type="term" value="F:hydrolase activity"/>
    <property type="evidence" value="ECO:0007669"/>
    <property type="project" value="UniProtKB-ARBA"/>
</dbReference>
<keyword evidence="2" id="KW-1185">Reference proteome</keyword>
<accession>A0A3N6M640</accession>
<dbReference type="EMBL" id="REGA01000004">
    <property type="protein sequence ID" value="RQG96044.1"/>
    <property type="molecule type" value="Genomic_DNA"/>
</dbReference>
<dbReference type="Gene3D" id="3.40.720.10">
    <property type="entry name" value="Alkaline Phosphatase, subunit A"/>
    <property type="match status" value="2"/>
</dbReference>
<comment type="caution">
    <text evidence="1">The sequence shown here is derived from an EMBL/GenBank/DDBJ whole genome shotgun (WGS) entry which is preliminary data.</text>
</comment>